<keyword evidence="3" id="KW-1185">Reference proteome</keyword>
<organism evidence="2 3">
    <name type="scientific">Ectobacillus antri</name>
    <dbReference type="NCBI Taxonomy" id="2486280"/>
    <lineage>
        <taxon>Bacteria</taxon>
        <taxon>Bacillati</taxon>
        <taxon>Bacillota</taxon>
        <taxon>Bacilli</taxon>
        <taxon>Bacillales</taxon>
        <taxon>Bacillaceae</taxon>
        <taxon>Ectobacillus</taxon>
    </lineage>
</organism>
<dbReference type="Proteomes" id="UP001218246">
    <property type="component" value="Unassembled WGS sequence"/>
</dbReference>
<evidence type="ECO:0000313" key="2">
    <source>
        <dbReference type="EMBL" id="MDG5752934.1"/>
    </source>
</evidence>
<dbReference type="Gene3D" id="1.10.3210.10">
    <property type="entry name" value="Hypothetical protein af1432"/>
    <property type="match status" value="1"/>
</dbReference>
<gene>
    <name evidence="2" type="ORF">P6P90_02825</name>
</gene>
<name>A0ABT6H191_9BACI</name>
<proteinExistence type="predicted"/>
<dbReference type="Pfam" id="PF13328">
    <property type="entry name" value="HD_4"/>
    <property type="match status" value="1"/>
</dbReference>
<protein>
    <submittedName>
        <fullName evidence="2">HD domain-containing protein</fullName>
    </submittedName>
</protein>
<dbReference type="PANTHER" id="PTHR46246:SF1">
    <property type="entry name" value="GUANOSINE-3',5'-BIS(DIPHOSPHATE) 3'-PYROPHOSPHOHYDROLASE MESH1"/>
    <property type="match status" value="1"/>
</dbReference>
<accession>A0ABT6H191</accession>
<dbReference type="CDD" id="cd00077">
    <property type="entry name" value="HDc"/>
    <property type="match status" value="1"/>
</dbReference>
<evidence type="ECO:0000313" key="3">
    <source>
        <dbReference type="Proteomes" id="UP001218246"/>
    </source>
</evidence>
<dbReference type="PANTHER" id="PTHR46246">
    <property type="entry name" value="GUANOSINE-3',5'-BIS(DIPHOSPHATE) 3'-PYROPHOSPHOHYDROLASE MESH1"/>
    <property type="match status" value="1"/>
</dbReference>
<dbReference type="EMBL" id="JARULN010000001">
    <property type="protein sequence ID" value="MDG5752934.1"/>
    <property type="molecule type" value="Genomic_DNA"/>
</dbReference>
<comment type="caution">
    <text evidence="2">The sequence shown here is derived from an EMBL/GenBank/DDBJ whole genome shotgun (WGS) entry which is preliminary data.</text>
</comment>
<sequence>MERCTLDRWMKAVEMATVAHMEQARKGNGVPYITHPYTVALLLTHAGCREEVIIAGLLHDTIEDTTIRYEDIRKEFGEVVAELVLECTELDRTKSWEERKQRTIDKLNRISMDGCMIACADKLHNIRGTAQEFSVCGEEIWKRFNRGKDKQQWYYISVVQALGKRIPNTEIYQLLKGEVERLFNIRI</sequence>
<dbReference type="RefSeq" id="WP_124564025.1">
    <property type="nucleotide sequence ID" value="NZ_JARRRY010000001.1"/>
</dbReference>
<feature type="domain" description="HD/PDEase" evidence="1">
    <location>
        <begin position="28"/>
        <end position="135"/>
    </location>
</feature>
<dbReference type="SMART" id="SM00471">
    <property type="entry name" value="HDc"/>
    <property type="match status" value="1"/>
</dbReference>
<dbReference type="InterPro" id="IPR052194">
    <property type="entry name" value="MESH1"/>
</dbReference>
<evidence type="ECO:0000259" key="1">
    <source>
        <dbReference type="SMART" id="SM00471"/>
    </source>
</evidence>
<reference evidence="2 3" key="1">
    <citation type="submission" date="2023-04" db="EMBL/GenBank/DDBJ databases">
        <title>Ectobacillus antri isolated from activated sludge.</title>
        <authorList>
            <person name="Yan P."/>
            <person name="Liu X."/>
        </authorList>
    </citation>
    <scope>NUCLEOTIDE SEQUENCE [LARGE SCALE GENOMIC DNA]</scope>
    <source>
        <strain evidence="2 3">C18H</strain>
    </source>
</reference>
<dbReference type="SUPFAM" id="SSF109604">
    <property type="entry name" value="HD-domain/PDEase-like"/>
    <property type="match status" value="1"/>
</dbReference>
<dbReference type="InterPro" id="IPR003607">
    <property type="entry name" value="HD/PDEase_dom"/>
</dbReference>